<reference evidence="2" key="1">
    <citation type="submission" date="2022-08" db="UniProtKB">
        <authorList>
            <consortium name="EnsemblMetazoa"/>
        </authorList>
    </citation>
    <scope>IDENTIFICATION</scope>
</reference>
<protein>
    <submittedName>
        <fullName evidence="2">Uncharacterized protein</fullName>
    </submittedName>
</protein>
<accession>A0A8W7PT81</accession>
<proteinExistence type="predicted"/>
<name>A0A8W7PT81_ANOCL</name>
<feature type="region of interest" description="Disordered" evidence="1">
    <location>
        <begin position="79"/>
        <end position="98"/>
    </location>
</feature>
<evidence type="ECO:0000313" key="2">
    <source>
        <dbReference type="EnsemblMetazoa" id="ACOM036814-PA.1"/>
    </source>
</evidence>
<evidence type="ECO:0000256" key="1">
    <source>
        <dbReference type="SAM" id="MobiDB-lite"/>
    </source>
</evidence>
<dbReference type="Proteomes" id="UP000075882">
    <property type="component" value="Unassembled WGS sequence"/>
</dbReference>
<dbReference type="AlphaFoldDB" id="A0A8W7PT81"/>
<organism evidence="2">
    <name type="scientific">Anopheles coluzzii</name>
    <name type="common">African malaria mosquito</name>
    <dbReference type="NCBI Taxonomy" id="1518534"/>
    <lineage>
        <taxon>Eukaryota</taxon>
        <taxon>Metazoa</taxon>
        <taxon>Ecdysozoa</taxon>
        <taxon>Arthropoda</taxon>
        <taxon>Hexapoda</taxon>
        <taxon>Insecta</taxon>
        <taxon>Pterygota</taxon>
        <taxon>Neoptera</taxon>
        <taxon>Endopterygota</taxon>
        <taxon>Diptera</taxon>
        <taxon>Nematocera</taxon>
        <taxon>Culicoidea</taxon>
        <taxon>Culicidae</taxon>
        <taxon>Anophelinae</taxon>
        <taxon>Anopheles</taxon>
    </lineage>
</organism>
<dbReference type="EnsemblMetazoa" id="ACOM036814-RA">
    <property type="protein sequence ID" value="ACOM036814-PA.1"/>
    <property type="gene ID" value="ACOM036814"/>
</dbReference>
<sequence>MPISFRCSLGPTPDSISSCGEAIAPAAMITSLRALITYRRRRLMNSTPYACFVTGSISTLVTREYIDMSRLGRLEAGTSNSTFQSRTSDNRLAITDPPEPAPMMMKSYSFRKTFVSGMRGVPLLNRTLVSSKSV</sequence>